<reference evidence="4 5" key="1">
    <citation type="journal article" date="2008" name="Nature">
        <title>The genome of the model beetle and pest Tribolium castaneum.</title>
        <authorList>
            <consortium name="Tribolium Genome Sequencing Consortium"/>
            <person name="Richards S."/>
            <person name="Gibbs R.A."/>
            <person name="Weinstock G.M."/>
            <person name="Brown S.J."/>
            <person name="Denell R."/>
            <person name="Beeman R.W."/>
            <person name="Gibbs R."/>
            <person name="Beeman R.W."/>
            <person name="Brown S.J."/>
            <person name="Bucher G."/>
            <person name="Friedrich M."/>
            <person name="Grimmelikhuijzen C.J."/>
            <person name="Klingler M."/>
            <person name="Lorenzen M."/>
            <person name="Richards S."/>
            <person name="Roth S."/>
            <person name="Schroder R."/>
            <person name="Tautz D."/>
            <person name="Zdobnov E.M."/>
            <person name="Muzny D."/>
            <person name="Gibbs R.A."/>
            <person name="Weinstock G.M."/>
            <person name="Attaway T."/>
            <person name="Bell S."/>
            <person name="Buhay C.J."/>
            <person name="Chandrabose M.N."/>
            <person name="Chavez D."/>
            <person name="Clerk-Blankenburg K.P."/>
            <person name="Cree A."/>
            <person name="Dao M."/>
            <person name="Davis C."/>
            <person name="Chacko J."/>
            <person name="Dinh H."/>
            <person name="Dugan-Rocha S."/>
            <person name="Fowler G."/>
            <person name="Garner T.T."/>
            <person name="Garnes J."/>
            <person name="Gnirke A."/>
            <person name="Hawes A."/>
            <person name="Hernandez J."/>
            <person name="Hines S."/>
            <person name="Holder M."/>
            <person name="Hume J."/>
            <person name="Jhangiani S.N."/>
            <person name="Joshi V."/>
            <person name="Khan Z.M."/>
            <person name="Jackson L."/>
            <person name="Kovar C."/>
            <person name="Kowis A."/>
            <person name="Lee S."/>
            <person name="Lewis L.R."/>
            <person name="Margolis J."/>
            <person name="Morgan M."/>
            <person name="Nazareth L.V."/>
            <person name="Nguyen N."/>
            <person name="Okwuonu G."/>
            <person name="Parker D."/>
            <person name="Richards S."/>
            <person name="Ruiz S.J."/>
            <person name="Santibanez J."/>
            <person name="Savard J."/>
            <person name="Scherer S.E."/>
            <person name="Schneider B."/>
            <person name="Sodergren E."/>
            <person name="Tautz D."/>
            <person name="Vattahil S."/>
            <person name="Villasana D."/>
            <person name="White C.S."/>
            <person name="Wright R."/>
            <person name="Park Y."/>
            <person name="Beeman R.W."/>
            <person name="Lord J."/>
            <person name="Oppert B."/>
            <person name="Lorenzen M."/>
            <person name="Brown S."/>
            <person name="Wang L."/>
            <person name="Savard J."/>
            <person name="Tautz D."/>
            <person name="Richards S."/>
            <person name="Weinstock G."/>
            <person name="Gibbs R.A."/>
            <person name="Liu Y."/>
            <person name="Worley K."/>
            <person name="Weinstock G."/>
            <person name="Elsik C.G."/>
            <person name="Reese J.T."/>
            <person name="Elhaik E."/>
            <person name="Landan G."/>
            <person name="Graur D."/>
            <person name="Arensburger P."/>
            <person name="Atkinson P."/>
            <person name="Beeman R.W."/>
            <person name="Beidler J."/>
            <person name="Brown S.J."/>
            <person name="Demuth J.P."/>
            <person name="Drury D.W."/>
            <person name="Du Y.Z."/>
            <person name="Fujiwara H."/>
            <person name="Lorenzen M."/>
            <person name="Maselli V."/>
            <person name="Osanai M."/>
            <person name="Park Y."/>
            <person name="Robertson H.M."/>
            <person name="Tu Z."/>
            <person name="Wang J.J."/>
            <person name="Wang S."/>
            <person name="Richards S."/>
            <person name="Song H."/>
            <person name="Zhang L."/>
            <person name="Sodergren E."/>
            <person name="Werner D."/>
            <person name="Stanke M."/>
            <person name="Morgenstern B."/>
            <person name="Solovyev V."/>
            <person name="Kosarev P."/>
            <person name="Brown G."/>
            <person name="Chen H.C."/>
            <person name="Ermolaeva O."/>
            <person name="Hlavina W."/>
            <person name="Kapustin Y."/>
            <person name="Kiryutin B."/>
            <person name="Kitts P."/>
            <person name="Maglott D."/>
            <person name="Pruitt K."/>
            <person name="Sapojnikov V."/>
            <person name="Souvorov A."/>
            <person name="Mackey A.J."/>
            <person name="Waterhouse R.M."/>
            <person name="Wyder S."/>
            <person name="Zdobnov E.M."/>
            <person name="Zdobnov E.M."/>
            <person name="Wyder S."/>
            <person name="Kriventseva E.V."/>
            <person name="Kadowaki T."/>
            <person name="Bork P."/>
            <person name="Aranda M."/>
            <person name="Bao R."/>
            <person name="Beermann A."/>
            <person name="Berns N."/>
            <person name="Bolognesi R."/>
            <person name="Bonneton F."/>
            <person name="Bopp D."/>
            <person name="Brown S.J."/>
            <person name="Bucher G."/>
            <person name="Butts T."/>
            <person name="Chaumot A."/>
            <person name="Denell R.E."/>
            <person name="Ferrier D.E."/>
            <person name="Friedrich M."/>
            <person name="Gordon C.M."/>
            <person name="Jindra M."/>
            <person name="Klingler M."/>
            <person name="Lan Q."/>
            <person name="Lattorff H.M."/>
            <person name="Laudet V."/>
            <person name="von Levetsow C."/>
            <person name="Liu Z."/>
            <person name="Lutz R."/>
            <person name="Lynch J.A."/>
            <person name="da Fonseca R.N."/>
            <person name="Posnien N."/>
            <person name="Reuter R."/>
            <person name="Roth S."/>
            <person name="Savard J."/>
            <person name="Schinko J.B."/>
            <person name="Schmitt C."/>
            <person name="Schoppmeier M."/>
            <person name="Schroder R."/>
            <person name="Shippy T.D."/>
            <person name="Simonnet F."/>
            <person name="Marques-Souza H."/>
            <person name="Tautz D."/>
            <person name="Tomoyasu Y."/>
            <person name="Trauner J."/>
            <person name="Van der Zee M."/>
            <person name="Vervoort M."/>
            <person name="Wittkopp N."/>
            <person name="Wimmer E.A."/>
            <person name="Yang X."/>
            <person name="Jones A.K."/>
            <person name="Sattelle D.B."/>
            <person name="Ebert P.R."/>
            <person name="Nelson D."/>
            <person name="Scott J.G."/>
            <person name="Beeman R.W."/>
            <person name="Muthukrishnan S."/>
            <person name="Kramer K.J."/>
            <person name="Arakane Y."/>
            <person name="Beeman R.W."/>
            <person name="Zhu Q."/>
            <person name="Hogenkamp D."/>
            <person name="Dixit R."/>
            <person name="Oppert B."/>
            <person name="Jiang H."/>
            <person name="Zou Z."/>
            <person name="Marshall J."/>
            <person name="Elpidina E."/>
            <person name="Vinokurov K."/>
            <person name="Oppert C."/>
            <person name="Zou Z."/>
            <person name="Evans J."/>
            <person name="Lu Z."/>
            <person name="Zhao P."/>
            <person name="Sumathipala N."/>
            <person name="Altincicek B."/>
            <person name="Vilcinskas A."/>
            <person name="Williams M."/>
            <person name="Hultmark D."/>
            <person name="Hetru C."/>
            <person name="Jiang H."/>
            <person name="Grimmelikhuijzen C.J."/>
            <person name="Hauser F."/>
            <person name="Cazzamali G."/>
            <person name="Williamson M."/>
            <person name="Park Y."/>
            <person name="Li B."/>
            <person name="Tanaka Y."/>
            <person name="Predel R."/>
            <person name="Neupert S."/>
            <person name="Schachtner J."/>
            <person name="Verleyen P."/>
            <person name="Raible F."/>
            <person name="Bork P."/>
            <person name="Friedrich M."/>
            <person name="Walden K.K."/>
            <person name="Robertson H.M."/>
            <person name="Angeli S."/>
            <person name="Foret S."/>
            <person name="Bucher G."/>
            <person name="Schuetz S."/>
            <person name="Maleszka R."/>
            <person name="Wimmer E.A."/>
            <person name="Beeman R.W."/>
            <person name="Lorenzen M."/>
            <person name="Tomoyasu Y."/>
            <person name="Miller S.C."/>
            <person name="Grossmann D."/>
            <person name="Bucher G."/>
        </authorList>
    </citation>
    <scope>NUCLEOTIDE SEQUENCE [LARGE SCALE GENOMIC DNA]</scope>
    <source>
        <strain evidence="4 5">Georgia GA2</strain>
    </source>
</reference>
<dbReference type="GO" id="GO:0046872">
    <property type="term" value="F:metal ion binding"/>
    <property type="evidence" value="ECO:0007669"/>
    <property type="project" value="UniProtKB-KW"/>
</dbReference>
<dbReference type="InterPro" id="IPR027806">
    <property type="entry name" value="HARBI1_dom"/>
</dbReference>
<reference evidence="4 5" key="2">
    <citation type="journal article" date="2010" name="Nucleic Acids Res.">
        <title>BeetleBase in 2010: revisions to provide comprehensive genomic information for Tribolium castaneum.</title>
        <authorList>
            <person name="Kim H.S."/>
            <person name="Murphy T."/>
            <person name="Xia J."/>
            <person name="Caragea D."/>
            <person name="Park Y."/>
            <person name="Beeman R.W."/>
            <person name="Lorenzen M.D."/>
            <person name="Butcher S."/>
            <person name="Manak J.R."/>
            <person name="Brown S.J."/>
        </authorList>
    </citation>
    <scope>GENOME REANNOTATION</scope>
    <source>
        <strain evidence="4 5">Georgia GA2</strain>
    </source>
</reference>
<evidence type="ECO:0000256" key="1">
    <source>
        <dbReference type="ARBA" id="ARBA00001968"/>
    </source>
</evidence>
<organism evidence="4 5">
    <name type="scientific">Tribolium castaneum</name>
    <name type="common">Red flour beetle</name>
    <dbReference type="NCBI Taxonomy" id="7070"/>
    <lineage>
        <taxon>Eukaryota</taxon>
        <taxon>Metazoa</taxon>
        <taxon>Ecdysozoa</taxon>
        <taxon>Arthropoda</taxon>
        <taxon>Hexapoda</taxon>
        <taxon>Insecta</taxon>
        <taxon>Pterygota</taxon>
        <taxon>Neoptera</taxon>
        <taxon>Endopterygota</taxon>
        <taxon>Coleoptera</taxon>
        <taxon>Polyphaga</taxon>
        <taxon>Cucujiformia</taxon>
        <taxon>Tenebrionidae</taxon>
        <taxon>Tenebrionidae incertae sedis</taxon>
        <taxon>Tribolium</taxon>
    </lineage>
</organism>
<dbReference type="AlphaFoldDB" id="A0A139WDW9"/>
<name>A0A139WDW9_TRICA</name>
<proteinExistence type="predicted"/>
<comment type="cofactor">
    <cofactor evidence="1">
        <name>a divalent metal cation</name>
        <dbReference type="ChEBI" id="CHEBI:60240"/>
    </cofactor>
</comment>
<evidence type="ECO:0000256" key="2">
    <source>
        <dbReference type="ARBA" id="ARBA00022723"/>
    </source>
</evidence>
<evidence type="ECO:0000313" key="5">
    <source>
        <dbReference type="Proteomes" id="UP000007266"/>
    </source>
</evidence>
<dbReference type="Proteomes" id="UP000007266">
    <property type="component" value="Linkage group 8"/>
</dbReference>
<dbReference type="OMA" id="MCAIFRI"/>
<gene>
    <name evidence="4" type="primary">AUGUSTUS-3.0.2_33942</name>
    <name evidence="4" type="ORF">TcasGA2_TC033942</name>
</gene>
<keyword evidence="5" id="KW-1185">Reference proteome</keyword>
<keyword evidence="2" id="KW-0479">Metal-binding</keyword>
<evidence type="ECO:0000259" key="3">
    <source>
        <dbReference type="Pfam" id="PF13359"/>
    </source>
</evidence>
<dbReference type="eggNOG" id="KOG4585">
    <property type="taxonomic scope" value="Eukaryota"/>
</dbReference>
<dbReference type="EMBL" id="KQ971357">
    <property type="protein sequence ID" value="KYB26055.1"/>
    <property type="molecule type" value="Genomic_DNA"/>
</dbReference>
<dbReference type="InParanoid" id="A0A139WDW9"/>
<dbReference type="Pfam" id="PF13359">
    <property type="entry name" value="DDE_Tnp_4"/>
    <property type="match status" value="1"/>
</dbReference>
<accession>A0A139WDW9</accession>
<feature type="domain" description="DDE Tnp4" evidence="3">
    <location>
        <begin position="28"/>
        <end position="109"/>
    </location>
</feature>
<evidence type="ECO:0000313" key="4">
    <source>
        <dbReference type="EMBL" id="KYB26055.1"/>
    </source>
</evidence>
<protein>
    <recommendedName>
        <fullName evidence="3">DDE Tnp4 domain-containing protein</fullName>
    </recommendedName>
</protein>
<sequence>MLVLMAKKEIVEYSREPTLLPRTDIILPHVIVGDEAFKLTENVLRPYPRDQAKADREKKIFNYRLSRARRTSENAFGILCQTFCIFYTPIATHPTLVDDIVMVSCCLHNLLRGSLTANHEEGDIDIEMPTENMIPLRHTGGNISAAAFQNKCF</sequence>